<dbReference type="InterPro" id="IPR037294">
    <property type="entry name" value="ABC_BtuC-like"/>
</dbReference>
<evidence type="ECO:0000256" key="5">
    <source>
        <dbReference type="ARBA" id="ARBA00023136"/>
    </source>
</evidence>
<dbReference type="InterPro" id="IPR001626">
    <property type="entry name" value="ABC_TroCD"/>
</dbReference>
<keyword evidence="6" id="KW-0813">Transport</keyword>
<feature type="transmembrane region" description="Helical" evidence="7">
    <location>
        <begin position="87"/>
        <end position="108"/>
    </location>
</feature>
<dbReference type="RefSeq" id="WP_044035814.1">
    <property type="nucleotide sequence ID" value="NZ_HG917868.1"/>
</dbReference>
<dbReference type="KEGG" id="clt:CM240_0171"/>
<organism evidence="8 9">
    <name type="scientific">Clostridium bornimense</name>
    <dbReference type="NCBI Taxonomy" id="1216932"/>
    <lineage>
        <taxon>Bacteria</taxon>
        <taxon>Bacillati</taxon>
        <taxon>Bacillota</taxon>
        <taxon>Clostridia</taxon>
        <taxon>Eubacteriales</taxon>
        <taxon>Clostridiaceae</taxon>
        <taxon>Clostridium</taxon>
    </lineage>
</organism>
<keyword evidence="3 6" id="KW-0812">Transmembrane</keyword>
<proteinExistence type="inferred from homology"/>
<dbReference type="PANTHER" id="PTHR30477:SF0">
    <property type="entry name" value="METAL TRANSPORT SYSTEM MEMBRANE PROTEIN TM_0125-RELATED"/>
    <property type="match status" value="1"/>
</dbReference>
<evidence type="ECO:0000313" key="9">
    <source>
        <dbReference type="Proteomes" id="UP000019426"/>
    </source>
</evidence>
<feature type="transmembrane region" description="Helical" evidence="7">
    <location>
        <begin position="6"/>
        <end position="30"/>
    </location>
</feature>
<dbReference type="AlphaFoldDB" id="W6SCK2"/>
<evidence type="ECO:0000256" key="2">
    <source>
        <dbReference type="ARBA" id="ARBA00008034"/>
    </source>
</evidence>
<protein>
    <submittedName>
        <fullName evidence="8">ABC-3 transport family</fullName>
    </submittedName>
</protein>
<dbReference type="EMBL" id="HG917868">
    <property type="protein sequence ID" value="CDM67345.1"/>
    <property type="molecule type" value="Genomic_DNA"/>
</dbReference>
<feature type="transmembrane region" description="Helical" evidence="7">
    <location>
        <begin position="214"/>
        <end position="236"/>
    </location>
</feature>
<feature type="transmembrane region" description="Helical" evidence="7">
    <location>
        <begin position="242"/>
        <end position="262"/>
    </location>
</feature>
<evidence type="ECO:0000256" key="3">
    <source>
        <dbReference type="ARBA" id="ARBA00022692"/>
    </source>
</evidence>
<evidence type="ECO:0000256" key="7">
    <source>
        <dbReference type="SAM" id="Phobius"/>
    </source>
</evidence>
<dbReference type="CDD" id="cd06550">
    <property type="entry name" value="TM_ABC_iron-siderophores_like"/>
    <property type="match status" value="1"/>
</dbReference>
<dbReference type="GO" id="GO:0043190">
    <property type="term" value="C:ATP-binding cassette (ABC) transporter complex"/>
    <property type="evidence" value="ECO:0007669"/>
    <property type="project" value="InterPro"/>
</dbReference>
<evidence type="ECO:0000313" key="8">
    <source>
        <dbReference type="EMBL" id="CDM67345.1"/>
    </source>
</evidence>
<dbReference type="SUPFAM" id="SSF81345">
    <property type="entry name" value="ABC transporter involved in vitamin B12 uptake, BtuC"/>
    <property type="match status" value="1"/>
</dbReference>
<keyword evidence="9" id="KW-1185">Reference proteome</keyword>
<feature type="transmembrane region" description="Helical" evidence="7">
    <location>
        <begin position="128"/>
        <end position="152"/>
    </location>
</feature>
<evidence type="ECO:0000256" key="1">
    <source>
        <dbReference type="ARBA" id="ARBA00004141"/>
    </source>
</evidence>
<accession>W6SCK2</accession>
<dbReference type="Pfam" id="PF00950">
    <property type="entry name" value="ABC-3"/>
    <property type="match status" value="1"/>
</dbReference>
<comment type="similarity">
    <text evidence="2 6">Belongs to the ABC-3 integral membrane protein family.</text>
</comment>
<dbReference type="HOGENOM" id="CLU_028808_3_1_9"/>
<evidence type="ECO:0000256" key="4">
    <source>
        <dbReference type="ARBA" id="ARBA00022989"/>
    </source>
</evidence>
<dbReference type="STRING" id="1216932.CM240_0171"/>
<sequence>MFQYDFMVYALIGGILISLICPAIGTFLVLKRYSLMGDTLAHASFAGIALGIATGVDPVLSAIAFTSVSGVVIEFLSIFLKKYGDLIMSIILTFSVGIAITLISTGKTKTNINSYLFGSILTITPNDLYIIGILSIVTFIILFFLFNSLVYITFDEDGAKIAGIKVKILNYIFILLVSLTISISIKIVGILVISSLIAIPVATALQLKKGFKQTFIYSIIFGVIDVNLGLVLSFYLDGAPGGFIALSSVAVLILTILSKSIINSIKKLKV</sequence>
<dbReference type="PATRIC" id="fig|1216932.3.peg.152"/>
<keyword evidence="4 7" id="KW-1133">Transmembrane helix</keyword>
<comment type="subcellular location">
    <subcellularLocation>
        <location evidence="6">Cell membrane</location>
        <topology evidence="6">Multi-pass membrane protein</topology>
    </subcellularLocation>
    <subcellularLocation>
        <location evidence="1">Membrane</location>
        <topology evidence="1">Multi-pass membrane protein</topology>
    </subcellularLocation>
</comment>
<dbReference type="Proteomes" id="UP000019426">
    <property type="component" value="Chromosome M2/40_rep1"/>
</dbReference>
<name>W6SCK2_9CLOT</name>
<dbReference type="eggNOG" id="COG1108">
    <property type="taxonomic scope" value="Bacteria"/>
</dbReference>
<dbReference type="GO" id="GO:0010043">
    <property type="term" value="P:response to zinc ion"/>
    <property type="evidence" value="ECO:0007669"/>
    <property type="project" value="TreeGrafter"/>
</dbReference>
<evidence type="ECO:0000256" key="6">
    <source>
        <dbReference type="RuleBase" id="RU003943"/>
    </source>
</evidence>
<dbReference type="GO" id="GO:0055085">
    <property type="term" value="P:transmembrane transport"/>
    <property type="evidence" value="ECO:0007669"/>
    <property type="project" value="InterPro"/>
</dbReference>
<dbReference type="OrthoDB" id="9798540at2"/>
<dbReference type="Gene3D" id="1.10.3470.10">
    <property type="entry name" value="ABC transporter involved in vitamin B12 uptake, BtuC"/>
    <property type="match status" value="1"/>
</dbReference>
<keyword evidence="5 7" id="KW-0472">Membrane</keyword>
<reference evidence="8 9" key="1">
    <citation type="submission" date="2013-11" db="EMBL/GenBank/DDBJ databases">
        <title>Complete genome sequence of Clostridum sp. M2/40.</title>
        <authorList>
            <person name="Wibberg D."/>
            <person name="Puehler A."/>
            <person name="Schlueter A."/>
        </authorList>
    </citation>
    <scope>NUCLEOTIDE SEQUENCE [LARGE SCALE GENOMIC DNA]</scope>
    <source>
        <strain evidence="9">M2/40</strain>
    </source>
</reference>
<feature type="transmembrane region" description="Helical" evidence="7">
    <location>
        <begin position="62"/>
        <end position="80"/>
    </location>
</feature>
<dbReference type="PANTHER" id="PTHR30477">
    <property type="entry name" value="ABC-TRANSPORTER METAL-BINDING PROTEIN"/>
    <property type="match status" value="1"/>
</dbReference>
<gene>
    <name evidence="8" type="ORF">CM240_0171</name>
</gene>